<comment type="caution">
    <text evidence="1">The sequence shown here is derived from an EMBL/GenBank/DDBJ whole genome shotgun (WGS) entry which is preliminary data.</text>
</comment>
<reference evidence="1 2" key="1">
    <citation type="journal article" date="2019" name="Environ. Microbiol.">
        <title>At the nexus of three kingdoms: the genome of the mycorrhizal fungus Gigaspora margarita provides insights into plant, endobacterial and fungal interactions.</title>
        <authorList>
            <person name="Venice F."/>
            <person name="Ghignone S."/>
            <person name="Salvioli di Fossalunga A."/>
            <person name="Amselem J."/>
            <person name="Novero M."/>
            <person name="Xianan X."/>
            <person name="Sedzielewska Toro K."/>
            <person name="Morin E."/>
            <person name="Lipzen A."/>
            <person name="Grigoriev I.V."/>
            <person name="Henrissat B."/>
            <person name="Martin F.M."/>
            <person name="Bonfante P."/>
        </authorList>
    </citation>
    <scope>NUCLEOTIDE SEQUENCE [LARGE SCALE GENOMIC DNA]</scope>
    <source>
        <strain evidence="1 2">BEG34</strain>
    </source>
</reference>
<organism evidence="1 2">
    <name type="scientific">Gigaspora margarita</name>
    <dbReference type="NCBI Taxonomy" id="4874"/>
    <lineage>
        <taxon>Eukaryota</taxon>
        <taxon>Fungi</taxon>
        <taxon>Fungi incertae sedis</taxon>
        <taxon>Mucoromycota</taxon>
        <taxon>Glomeromycotina</taxon>
        <taxon>Glomeromycetes</taxon>
        <taxon>Diversisporales</taxon>
        <taxon>Gigasporaceae</taxon>
        <taxon>Gigaspora</taxon>
    </lineage>
</organism>
<dbReference type="OrthoDB" id="2421129at2759"/>
<evidence type="ECO:0000313" key="2">
    <source>
        <dbReference type="Proteomes" id="UP000439903"/>
    </source>
</evidence>
<accession>A0A8H3XL48</accession>
<gene>
    <name evidence="1" type="ORF">F8M41_024992</name>
</gene>
<name>A0A8H3XL48_GIGMA</name>
<dbReference type="Proteomes" id="UP000439903">
    <property type="component" value="Unassembled WGS sequence"/>
</dbReference>
<protein>
    <submittedName>
        <fullName evidence="1">Uncharacterized protein</fullName>
    </submittedName>
</protein>
<dbReference type="EMBL" id="WTPW01000874">
    <property type="protein sequence ID" value="KAF0472756.1"/>
    <property type="molecule type" value="Genomic_DNA"/>
</dbReference>
<proteinExistence type="predicted"/>
<dbReference type="AlphaFoldDB" id="A0A8H3XL48"/>
<sequence>MCLPGIFVKQFLKLLHFYVTNISTIISNATTYNTVISMINLTSTGVSYGVTLDAEVATLYSVTTDDQKLKSLDIEDPIPLRDSPDFAIKGTF</sequence>
<evidence type="ECO:0000313" key="1">
    <source>
        <dbReference type="EMBL" id="KAF0472756.1"/>
    </source>
</evidence>
<keyword evidence="2" id="KW-1185">Reference proteome</keyword>